<evidence type="ECO:0000256" key="1">
    <source>
        <dbReference type="ARBA" id="ARBA00022741"/>
    </source>
</evidence>
<keyword evidence="1" id="KW-0547">Nucleotide-binding</keyword>
<dbReference type="EMBL" id="AGWR01000013">
    <property type="protein sequence ID" value="EKB28828.1"/>
    <property type="molecule type" value="Genomic_DNA"/>
</dbReference>
<keyword evidence="9" id="KW-1185">Reference proteome</keyword>
<dbReference type="Gene3D" id="1.10.10.60">
    <property type="entry name" value="Homeodomain-like"/>
    <property type="match status" value="1"/>
</dbReference>
<dbReference type="InterPro" id="IPR009057">
    <property type="entry name" value="Homeodomain-like_sf"/>
</dbReference>
<evidence type="ECO:0000256" key="2">
    <source>
        <dbReference type="ARBA" id="ARBA00022840"/>
    </source>
</evidence>
<dbReference type="Gene3D" id="1.10.8.60">
    <property type="match status" value="1"/>
</dbReference>
<dbReference type="InterPro" id="IPR025662">
    <property type="entry name" value="Sigma_54_int_dom_ATP-bd_1"/>
</dbReference>
<dbReference type="GO" id="GO:0005524">
    <property type="term" value="F:ATP binding"/>
    <property type="evidence" value="ECO:0007669"/>
    <property type="project" value="UniProtKB-KW"/>
</dbReference>
<dbReference type="InterPro" id="IPR058031">
    <property type="entry name" value="AAA_lid_NorR"/>
</dbReference>
<name>K1JQD6_9GAMM</name>
<dbReference type="Gene3D" id="3.40.50.300">
    <property type="entry name" value="P-loop containing nucleotide triphosphate hydrolases"/>
    <property type="match status" value="1"/>
</dbReference>
<evidence type="ECO:0000313" key="9">
    <source>
        <dbReference type="Proteomes" id="UP000005149"/>
    </source>
</evidence>
<dbReference type="Pfam" id="PF25601">
    <property type="entry name" value="AAA_lid_14"/>
    <property type="match status" value="1"/>
</dbReference>
<protein>
    <recommendedName>
        <fullName evidence="7">Sigma-54 factor interaction domain-containing protein</fullName>
    </recommendedName>
</protein>
<dbReference type="FunFam" id="3.40.50.300:FF:000006">
    <property type="entry name" value="DNA-binding transcriptional regulator NtrC"/>
    <property type="match status" value="1"/>
</dbReference>
<dbReference type="CDD" id="cd00009">
    <property type="entry name" value="AAA"/>
    <property type="match status" value="1"/>
</dbReference>
<dbReference type="SUPFAM" id="SSF52540">
    <property type="entry name" value="P-loop containing nucleoside triphosphate hydrolases"/>
    <property type="match status" value="1"/>
</dbReference>
<dbReference type="PROSITE" id="PS00688">
    <property type="entry name" value="SIGMA54_INTERACT_3"/>
    <property type="match status" value="1"/>
</dbReference>
<keyword evidence="5" id="KW-0010">Activator</keyword>
<dbReference type="AlphaFoldDB" id="K1JQD6"/>
<evidence type="ECO:0000313" key="8">
    <source>
        <dbReference type="EMBL" id="EKB28828.1"/>
    </source>
</evidence>
<dbReference type="Gene3D" id="3.30.450.40">
    <property type="match status" value="1"/>
</dbReference>
<dbReference type="Proteomes" id="UP000005149">
    <property type="component" value="Unassembled WGS sequence"/>
</dbReference>
<accession>K1JQD6</accession>
<dbReference type="PROSITE" id="PS00675">
    <property type="entry name" value="SIGMA54_INTERACT_1"/>
    <property type="match status" value="1"/>
</dbReference>
<dbReference type="InterPro" id="IPR029016">
    <property type="entry name" value="GAF-like_dom_sf"/>
</dbReference>
<keyword evidence="3" id="KW-0805">Transcription regulation</keyword>
<dbReference type="InterPro" id="IPR025944">
    <property type="entry name" value="Sigma_54_int_dom_CS"/>
</dbReference>
<dbReference type="GO" id="GO:0043565">
    <property type="term" value="F:sequence-specific DNA binding"/>
    <property type="evidence" value="ECO:0007669"/>
    <property type="project" value="InterPro"/>
</dbReference>
<dbReference type="InterPro" id="IPR027417">
    <property type="entry name" value="P-loop_NTPase"/>
</dbReference>
<keyword evidence="4" id="KW-0238">DNA-binding</keyword>
<dbReference type="InterPro" id="IPR002078">
    <property type="entry name" value="Sigma_54_int"/>
</dbReference>
<dbReference type="SUPFAM" id="SSF55781">
    <property type="entry name" value="GAF domain-like"/>
    <property type="match status" value="1"/>
</dbReference>
<organism evidence="8 9">
    <name type="scientific">Aeromonas dhakensis</name>
    <dbReference type="NCBI Taxonomy" id="196024"/>
    <lineage>
        <taxon>Bacteria</taxon>
        <taxon>Pseudomonadati</taxon>
        <taxon>Pseudomonadota</taxon>
        <taxon>Gammaproteobacteria</taxon>
        <taxon>Aeromonadales</taxon>
        <taxon>Aeromonadaceae</taxon>
        <taxon>Aeromonas</taxon>
    </lineage>
</organism>
<evidence type="ECO:0000256" key="5">
    <source>
        <dbReference type="ARBA" id="ARBA00023159"/>
    </source>
</evidence>
<dbReference type="Pfam" id="PF02954">
    <property type="entry name" value="HTH_8"/>
    <property type="match status" value="1"/>
</dbReference>
<evidence type="ECO:0000259" key="7">
    <source>
        <dbReference type="PROSITE" id="PS50045"/>
    </source>
</evidence>
<dbReference type="SMART" id="SM00382">
    <property type="entry name" value="AAA"/>
    <property type="match status" value="1"/>
</dbReference>
<feature type="domain" description="Sigma-54 factor interaction" evidence="7">
    <location>
        <begin position="284"/>
        <end position="514"/>
    </location>
</feature>
<gene>
    <name evidence="8" type="ORF">HMPREF1171_01360</name>
</gene>
<dbReference type="Pfam" id="PF00158">
    <property type="entry name" value="Sigma54_activat"/>
    <property type="match status" value="1"/>
</dbReference>
<dbReference type="InterPro" id="IPR003593">
    <property type="entry name" value="AAA+_ATPase"/>
</dbReference>
<sequence>MNPTQGGSQGIYNMMSVSNQCLLMQIQPTILRFAKMLASVLQLEVEIVDANMVRVAGTGPYGKFFGRQLEGDSRLLRYVIEHQREKIVTHTSEDPVCEGCSCKESCRERAFLGVPIMVEENCIGVISLVAFNPEQQARLNNNLQEVCDYVQHISSIFVAKLLDSRGLSDGVNKVFLSLMNHMDQGCLLLDEKSQLLYANEVALKQLNCQQEALLGCEIGLRPLTFAQQGLTGHLQHIVTLGDRQELIIGQLHHVQGQQLFLMAFHQSHGTPNPPLEPDEGVSMLIGESKPMRALKKLLHRIALSPSSVLVCGESGTGKEVVARAIHRLSPRRDKPFIAINCAAIPEQLLESELFGYVKGAFTGASSTGKQGLIQAAQQGTLFLDEIGDMPLTMQAKLLRVLELREVTPIGASRPVPVDIRIIAATHQHLEQYIAEGKFREDLFYRLNVIPIHLPPLREREGDVALLTHYFLNLHTSRIGLLYPGLSPEVMALLEGYRWPGNVRELSNLIEYLVNVVQAGEVIESILLPPNILRNQRSGADEPPRSTAQIAPMPLSPDPYSHGVLADPALTPAAGNPALVTGAPWPSPEASLPEPAAGQVERGLALPLGENGLENMEKQMIEETLLRLGNKKLAAQALGIGIATLYRKIKKYEIAVQA</sequence>
<comment type="caution">
    <text evidence="8">The sequence shown here is derived from an EMBL/GenBank/DDBJ whole genome shotgun (WGS) entry which is preliminary data.</text>
</comment>
<dbReference type="GO" id="GO:0006355">
    <property type="term" value="P:regulation of DNA-templated transcription"/>
    <property type="evidence" value="ECO:0007669"/>
    <property type="project" value="InterPro"/>
</dbReference>
<proteinExistence type="predicted"/>
<evidence type="ECO:0000256" key="3">
    <source>
        <dbReference type="ARBA" id="ARBA00023015"/>
    </source>
</evidence>
<dbReference type="PANTHER" id="PTHR32071">
    <property type="entry name" value="TRANSCRIPTIONAL REGULATORY PROTEIN"/>
    <property type="match status" value="1"/>
</dbReference>
<reference evidence="8 9" key="1">
    <citation type="submission" date="2012-06" db="EMBL/GenBank/DDBJ databases">
        <title>The Genome Sequence of Aeromonas hydrophila SSU.</title>
        <authorList>
            <consortium name="The Broad Institute Genome Sequencing Platform"/>
            <person name="Earl A."/>
            <person name="Ward D."/>
            <person name="Feldgarden M."/>
            <person name="Gevers D."/>
            <person name="Chopra A."/>
            <person name="Walker B."/>
            <person name="Young S.K."/>
            <person name="Zeng Q."/>
            <person name="Gargeya S."/>
            <person name="Fitzgerald M."/>
            <person name="Haas B."/>
            <person name="Abouelleil A."/>
            <person name="Alvarado L."/>
            <person name="Arachchi H.M."/>
            <person name="Berlin A.M."/>
            <person name="Chapman S.B."/>
            <person name="Goldberg J."/>
            <person name="Griggs A."/>
            <person name="Gujja S."/>
            <person name="Hansen M."/>
            <person name="Howarth C."/>
            <person name="Imamovic A."/>
            <person name="Larimer J."/>
            <person name="McCowan C."/>
            <person name="Montmayeur A."/>
            <person name="Murphy C."/>
            <person name="Neiman D."/>
            <person name="Pearson M."/>
            <person name="Priest M."/>
            <person name="Roberts A."/>
            <person name="Saif S."/>
            <person name="Shea T."/>
            <person name="Sisk P."/>
            <person name="Sykes S."/>
            <person name="Wortman J."/>
            <person name="Nusbaum C."/>
            <person name="Birren B."/>
        </authorList>
    </citation>
    <scope>NUCLEOTIDE SEQUENCE [LARGE SCALE GENOMIC DNA]</scope>
    <source>
        <strain evidence="8 9">SSU</strain>
    </source>
</reference>
<dbReference type="PROSITE" id="PS50045">
    <property type="entry name" value="SIGMA54_INTERACT_4"/>
    <property type="match status" value="1"/>
</dbReference>
<evidence type="ECO:0000256" key="6">
    <source>
        <dbReference type="ARBA" id="ARBA00023163"/>
    </source>
</evidence>
<dbReference type="PATRIC" id="fig|1073377.4.peg.1394"/>
<keyword evidence="6" id="KW-0804">Transcription</keyword>
<dbReference type="SUPFAM" id="SSF46689">
    <property type="entry name" value="Homeodomain-like"/>
    <property type="match status" value="1"/>
</dbReference>
<keyword evidence="2" id="KW-0067">ATP-binding</keyword>
<evidence type="ECO:0000256" key="4">
    <source>
        <dbReference type="ARBA" id="ARBA00023125"/>
    </source>
</evidence>
<dbReference type="PANTHER" id="PTHR32071:SF117">
    <property type="entry name" value="PTS-DEPENDENT DIHYDROXYACETONE KINASE OPERON REGULATORY PROTEIN-RELATED"/>
    <property type="match status" value="1"/>
</dbReference>
<dbReference type="InterPro" id="IPR002197">
    <property type="entry name" value="HTH_Fis"/>
</dbReference>
<dbReference type="HOGENOM" id="CLU_000445_8_1_6"/>